<dbReference type="EMBL" id="KB908481">
    <property type="protein sequence ID" value="EOA92222.1"/>
    <property type="molecule type" value="Genomic_DNA"/>
</dbReference>
<keyword evidence="2" id="KW-1185">Reference proteome</keyword>
<sequence>VSNFEARLRETQAQEAIVPPADGSEEATIASNEPAGIGFDEHLVDAFEGLDWGHFPQYMKPLASQRGKKSWIYLYGYRVASRINPRRHYFICRFCYKQKFIDAGVCCIYETTRSTSAAQRHLEEDKPGHGYKTPEKADAEVLNTIQAVLTGNRVSQAVANELSSFNIQRFRLAAVAWIVKTNQPLSTFESPAFRDLIASANPQAEEALWA</sequence>
<dbReference type="RefSeq" id="XP_008020341.1">
    <property type="nucleotide sequence ID" value="XM_008022150.1"/>
</dbReference>
<evidence type="ECO:0000313" key="1">
    <source>
        <dbReference type="EMBL" id="EOA92222.1"/>
    </source>
</evidence>
<evidence type="ECO:0000313" key="2">
    <source>
        <dbReference type="Proteomes" id="UP000016935"/>
    </source>
</evidence>
<dbReference type="STRING" id="671987.R0KWZ4"/>
<name>R0KWZ4_EXST2</name>
<accession>R0KWZ4</accession>
<feature type="non-terminal residue" evidence="1">
    <location>
        <position position="210"/>
    </location>
</feature>
<reference evidence="1 2" key="1">
    <citation type="journal article" date="2012" name="PLoS Pathog.">
        <title>Diverse lifestyles and strategies of plant pathogenesis encoded in the genomes of eighteen Dothideomycetes fungi.</title>
        <authorList>
            <person name="Ohm R.A."/>
            <person name="Feau N."/>
            <person name="Henrissat B."/>
            <person name="Schoch C.L."/>
            <person name="Horwitz B.A."/>
            <person name="Barry K.W."/>
            <person name="Condon B.J."/>
            <person name="Copeland A.C."/>
            <person name="Dhillon B."/>
            <person name="Glaser F."/>
            <person name="Hesse C.N."/>
            <person name="Kosti I."/>
            <person name="LaButti K."/>
            <person name="Lindquist E.A."/>
            <person name="Lucas S."/>
            <person name="Salamov A.A."/>
            <person name="Bradshaw R.E."/>
            <person name="Ciuffetti L."/>
            <person name="Hamelin R.C."/>
            <person name="Kema G.H.J."/>
            <person name="Lawrence C."/>
            <person name="Scott J.A."/>
            <person name="Spatafora J.W."/>
            <person name="Turgeon B.G."/>
            <person name="de Wit P.J.G.M."/>
            <person name="Zhong S."/>
            <person name="Goodwin S.B."/>
            <person name="Grigoriev I.V."/>
        </authorList>
    </citation>
    <scope>NUCLEOTIDE SEQUENCE [LARGE SCALE GENOMIC DNA]</scope>
    <source>
        <strain evidence="2">28A</strain>
    </source>
</reference>
<organism evidence="1 2">
    <name type="scientific">Exserohilum turcicum (strain 28A)</name>
    <name type="common">Northern leaf blight fungus</name>
    <name type="synonym">Setosphaeria turcica</name>
    <dbReference type="NCBI Taxonomy" id="671987"/>
    <lineage>
        <taxon>Eukaryota</taxon>
        <taxon>Fungi</taxon>
        <taxon>Dikarya</taxon>
        <taxon>Ascomycota</taxon>
        <taxon>Pezizomycotina</taxon>
        <taxon>Dothideomycetes</taxon>
        <taxon>Pleosporomycetidae</taxon>
        <taxon>Pleosporales</taxon>
        <taxon>Pleosporineae</taxon>
        <taxon>Pleosporaceae</taxon>
        <taxon>Exserohilum</taxon>
    </lineage>
</organism>
<dbReference type="HOGENOM" id="CLU_056791_0_0_1"/>
<feature type="non-terminal residue" evidence="1">
    <location>
        <position position="1"/>
    </location>
</feature>
<reference evidence="1 2" key="2">
    <citation type="journal article" date="2013" name="PLoS Genet.">
        <title>Comparative genome structure, secondary metabolite, and effector coding capacity across Cochliobolus pathogens.</title>
        <authorList>
            <person name="Condon B.J."/>
            <person name="Leng Y."/>
            <person name="Wu D."/>
            <person name="Bushley K.E."/>
            <person name="Ohm R.A."/>
            <person name="Otillar R."/>
            <person name="Martin J."/>
            <person name="Schackwitz W."/>
            <person name="Grimwood J."/>
            <person name="MohdZainudin N."/>
            <person name="Xue C."/>
            <person name="Wang R."/>
            <person name="Manning V.A."/>
            <person name="Dhillon B."/>
            <person name="Tu Z.J."/>
            <person name="Steffenson B.J."/>
            <person name="Salamov A."/>
            <person name="Sun H."/>
            <person name="Lowry S."/>
            <person name="LaButti K."/>
            <person name="Han J."/>
            <person name="Copeland A."/>
            <person name="Lindquist E."/>
            <person name="Barry K."/>
            <person name="Schmutz J."/>
            <person name="Baker S.E."/>
            <person name="Ciuffetti L.M."/>
            <person name="Grigoriev I.V."/>
            <person name="Zhong S."/>
            <person name="Turgeon B.G."/>
        </authorList>
    </citation>
    <scope>NUCLEOTIDE SEQUENCE [LARGE SCALE GENOMIC DNA]</scope>
    <source>
        <strain evidence="2">28A</strain>
    </source>
</reference>
<protein>
    <submittedName>
        <fullName evidence="1">Uncharacterized protein</fullName>
    </submittedName>
</protein>
<dbReference type="OrthoDB" id="3791143at2759"/>
<proteinExistence type="predicted"/>
<dbReference type="AlphaFoldDB" id="R0KWZ4"/>
<gene>
    <name evidence="1" type="ORF">SETTUDRAFT_81662</name>
</gene>
<dbReference type="Proteomes" id="UP000016935">
    <property type="component" value="Unassembled WGS sequence"/>
</dbReference>
<dbReference type="GeneID" id="19405445"/>